<comment type="caution">
    <text evidence="7">The sequence shown here is derived from an EMBL/GenBank/DDBJ whole genome shotgun (WGS) entry which is preliminary data.</text>
</comment>
<dbReference type="STRING" id="159449.B4N89_24185"/>
<feature type="region of interest" description="Disordered" evidence="5">
    <location>
        <begin position="1"/>
        <end position="23"/>
    </location>
</feature>
<feature type="compositionally biased region" description="Pro residues" evidence="5">
    <location>
        <begin position="327"/>
        <end position="364"/>
    </location>
</feature>
<keyword evidence="1" id="KW-0808">Transferase</keyword>
<feature type="region of interest" description="Disordered" evidence="5">
    <location>
        <begin position="230"/>
        <end position="257"/>
    </location>
</feature>
<dbReference type="PROSITE" id="PS50011">
    <property type="entry name" value="PROTEIN_KINASE_DOM"/>
    <property type="match status" value="1"/>
</dbReference>
<evidence type="ECO:0000256" key="2">
    <source>
        <dbReference type="ARBA" id="ARBA00022741"/>
    </source>
</evidence>
<dbReference type="EMBL" id="MWQN01000001">
    <property type="protein sequence ID" value="OPC83625.1"/>
    <property type="molecule type" value="Genomic_DNA"/>
</dbReference>
<evidence type="ECO:0000256" key="4">
    <source>
        <dbReference type="ARBA" id="ARBA00022840"/>
    </source>
</evidence>
<sequence length="849" mass="87225">MADFGTVHTGERNGVSAMRPLHDEDPSSVGAYRLVGRLGEGTTARTYLGAAPDDAPVVVRVIRADLGRDPGFRARFGEEVDAARRLPGPGTAVVLDADTTGRQLWYATTHVPGPTLAETVRRHGLLPGHSLRALAGELATSLGLLHAAGLYHGRLDPGAVLLDPNGPRLPHVGIAHASLGSSVTADGVVIGTVLDSPGFRSPEQVRDLTVGPASDVFSLGSVLVFAATGAGPFDRGDERSPADRVAEGEPELGDVPASLRDLIAACLVKDPDRRPSPEEVARVAAGTPGPSWLPAATATWVAERVANPWEPPEPMPGSEPYAADTVPAPPPGATPPAEPEPTPATVPSPAAPPVPEPEPAPPTTPARTHRAPRTESAAPPAGGEPPTRAHRAAGSSRAKSRRGFLAVAAGAAVLGGGGAAWALSRGGDKTPKAAPKPSAPAPSSTARTPGPAVPGAVRELTVWTTESLVPAALLGELGLEFGKMSTTGSGLRIGSRVQPRAGYTQALEQALRAGRGPDVFELDLLALARFKAADLVMDLTPLQSRFDGGSWFPAVRAAVTSGGRIMALPLGAGVPVVLYDKGLFQAAQVGVPTDRVTWVADLEKLRQANATNPDYRALYVPGGAWPVLASCVWEDDGTIAVQEGDAWRGTLDLPGSVEGARFFRHLQSYAPDAVGAGNDDPATTARVAKGGVASVIADASLYDAVVAANPALRPVLGAFAIPGRTAGKPAAVGVRGTVLAVSAASLFKEAAIDLLSLVATDRWRARIATEARLVPVRSGLDRAVPSDNPMIQAALSALPVGGRAYPVAPGWSERPLTELSRQTLAGTDPLAAAAAANTIVAREFGVDPT</sequence>
<dbReference type="GO" id="GO:0004674">
    <property type="term" value="F:protein serine/threonine kinase activity"/>
    <property type="evidence" value="ECO:0007669"/>
    <property type="project" value="TreeGrafter"/>
</dbReference>
<feature type="domain" description="Protein kinase" evidence="6">
    <location>
        <begin position="32"/>
        <end position="293"/>
    </location>
</feature>
<dbReference type="Gene3D" id="3.30.200.20">
    <property type="entry name" value="Phosphorylase Kinase, domain 1"/>
    <property type="match status" value="1"/>
</dbReference>
<dbReference type="InterPro" id="IPR006059">
    <property type="entry name" value="SBP"/>
</dbReference>
<dbReference type="AlphaFoldDB" id="A0A1T3P3U0"/>
<feature type="compositionally biased region" description="Basic and acidic residues" evidence="5">
    <location>
        <begin position="270"/>
        <end position="281"/>
    </location>
</feature>
<evidence type="ECO:0000256" key="1">
    <source>
        <dbReference type="ARBA" id="ARBA00022679"/>
    </source>
</evidence>
<feature type="compositionally biased region" description="Basic and acidic residues" evidence="5">
    <location>
        <begin position="234"/>
        <end position="247"/>
    </location>
</feature>
<gene>
    <name evidence="7" type="ORF">B4N89_24185</name>
</gene>
<dbReference type="SUPFAM" id="SSF56112">
    <property type="entry name" value="Protein kinase-like (PK-like)"/>
    <property type="match status" value="1"/>
</dbReference>
<dbReference type="PANTHER" id="PTHR43289:SF34">
    <property type="entry name" value="SERINE_THREONINE-PROTEIN KINASE YBDM-RELATED"/>
    <property type="match status" value="1"/>
</dbReference>
<feature type="region of interest" description="Disordered" evidence="5">
    <location>
        <begin position="424"/>
        <end position="452"/>
    </location>
</feature>
<dbReference type="SMART" id="SM00220">
    <property type="entry name" value="S_TKc"/>
    <property type="match status" value="1"/>
</dbReference>
<organism evidence="7 8">
    <name type="scientific">Embleya scabrispora</name>
    <dbReference type="NCBI Taxonomy" id="159449"/>
    <lineage>
        <taxon>Bacteria</taxon>
        <taxon>Bacillati</taxon>
        <taxon>Actinomycetota</taxon>
        <taxon>Actinomycetes</taxon>
        <taxon>Kitasatosporales</taxon>
        <taxon>Streptomycetaceae</taxon>
        <taxon>Embleya</taxon>
    </lineage>
</organism>
<dbReference type="Gene3D" id="3.40.190.10">
    <property type="entry name" value="Periplasmic binding protein-like II"/>
    <property type="match status" value="2"/>
</dbReference>
<evidence type="ECO:0000259" key="6">
    <source>
        <dbReference type="PROSITE" id="PS50011"/>
    </source>
</evidence>
<feature type="compositionally biased region" description="Low complexity" evidence="5">
    <location>
        <begin position="374"/>
        <end position="398"/>
    </location>
</feature>
<name>A0A1T3P3U0_9ACTN</name>
<dbReference type="Proteomes" id="UP000190037">
    <property type="component" value="Unassembled WGS sequence"/>
</dbReference>
<dbReference type="Gene3D" id="1.10.510.10">
    <property type="entry name" value="Transferase(Phosphotransferase) domain 1"/>
    <property type="match status" value="1"/>
</dbReference>
<reference evidence="7 8" key="1">
    <citation type="submission" date="2017-03" db="EMBL/GenBank/DDBJ databases">
        <title>Draft genome sequence of Streptomyces scabrisporus NF3, endophyte isolated from Amphipterygium adstringens.</title>
        <authorList>
            <person name="Vazquez M."/>
            <person name="Ceapa C.D."/>
            <person name="Rodriguez Luna D."/>
            <person name="Sanchez Esquivel S."/>
        </authorList>
    </citation>
    <scope>NUCLEOTIDE SEQUENCE [LARGE SCALE GENOMIC DNA]</scope>
    <source>
        <strain evidence="7 8">NF3</strain>
    </source>
</reference>
<feature type="region of interest" description="Disordered" evidence="5">
    <location>
        <begin position="270"/>
        <end position="293"/>
    </location>
</feature>
<dbReference type="CDD" id="cd14014">
    <property type="entry name" value="STKc_PknB_like"/>
    <property type="match status" value="1"/>
</dbReference>
<feature type="compositionally biased region" description="Low complexity" evidence="5">
    <location>
        <begin position="432"/>
        <end position="450"/>
    </location>
</feature>
<dbReference type="SUPFAM" id="SSF53850">
    <property type="entry name" value="Periplasmic binding protein-like II"/>
    <property type="match status" value="1"/>
</dbReference>
<evidence type="ECO:0000313" key="7">
    <source>
        <dbReference type="EMBL" id="OPC83625.1"/>
    </source>
</evidence>
<keyword evidence="4" id="KW-0067">ATP-binding</keyword>
<keyword evidence="3" id="KW-0418">Kinase</keyword>
<accession>A0A1T3P3U0</accession>
<proteinExistence type="predicted"/>
<dbReference type="InterPro" id="IPR011009">
    <property type="entry name" value="Kinase-like_dom_sf"/>
</dbReference>
<keyword evidence="8" id="KW-1185">Reference proteome</keyword>
<feature type="region of interest" description="Disordered" evidence="5">
    <location>
        <begin position="307"/>
        <end position="398"/>
    </location>
</feature>
<dbReference type="Pfam" id="PF01547">
    <property type="entry name" value="SBP_bac_1"/>
    <property type="match status" value="1"/>
</dbReference>
<dbReference type="GO" id="GO:0005524">
    <property type="term" value="F:ATP binding"/>
    <property type="evidence" value="ECO:0007669"/>
    <property type="project" value="UniProtKB-KW"/>
</dbReference>
<dbReference type="PANTHER" id="PTHR43289">
    <property type="entry name" value="MITOGEN-ACTIVATED PROTEIN KINASE KINASE KINASE 20-RELATED"/>
    <property type="match status" value="1"/>
</dbReference>
<evidence type="ECO:0000256" key="5">
    <source>
        <dbReference type="SAM" id="MobiDB-lite"/>
    </source>
</evidence>
<protein>
    <recommendedName>
        <fullName evidence="6">Protein kinase domain-containing protein</fullName>
    </recommendedName>
</protein>
<dbReference type="Pfam" id="PF00069">
    <property type="entry name" value="Pkinase"/>
    <property type="match status" value="1"/>
</dbReference>
<evidence type="ECO:0000313" key="8">
    <source>
        <dbReference type="Proteomes" id="UP000190037"/>
    </source>
</evidence>
<dbReference type="InterPro" id="IPR000719">
    <property type="entry name" value="Prot_kinase_dom"/>
</dbReference>
<evidence type="ECO:0000256" key="3">
    <source>
        <dbReference type="ARBA" id="ARBA00022777"/>
    </source>
</evidence>
<keyword evidence="2" id="KW-0547">Nucleotide-binding</keyword>